<dbReference type="InterPro" id="IPR056975">
    <property type="entry name" value="HTH_73"/>
</dbReference>
<dbReference type="Proteomes" id="UP000031408">
    <property type="component" value="Unassembled WGS sequence"/>
</dbReference>
<name>A0A0C1IBF8_9BACT</name>
<evidence type="ECO:0000313" key="3">
    <source>
        <dbReference type="Proteomes" id="UP000031408"/>
    </source>
</evidence>
<keyword evidence="3" id="KW-1185">Reference proteome</keyword>
<organism evidence="2 3">
    <name type="scientific">Flavihumibacter solisilvae</name>
    <dbReference type="NCBI Taxonomy" id="1349421"/>
    <lineage>
        <taxon>Bacteria</taxon>
        <taxon>Pseudomonadati</taxon>
        <taxon>Bacteroidota</taxon>
        <taxon>Chitinophagia</taxon>
        <taxon>Chitinophagales</taxon>
        <taxon>Chitinophagaceae</taxon>
        <taxon>Flavihumibacter</taxon>
    </lineage>
</organism>
<dbReference type="AlphaFoldDB" id="A0A0C1IBF8"/>
<comment type="caution">
    <text evidence="2">The sequence shown here is derived from an EMBL/GenBank/DDBJ whole genome shotgun (WGS) entry which is preliminary data.</text>
</comment>
<accession>A0A0C1IBF8</accession>
<dbReference type="Pfam" id="PF24718">
    <property type="entry name" value="HTH_73"/>
    <property type="match status" value="1"/>
</dbReference>
<feature type="domain" description="HTH-like" evidence="1">
    <location>
        <begin position="2"/>
        <end position="71"/>
    </location>
</feature>
<gene>
    <name evidence="2" type="ORF">OI18_22300</name>
</gene>
<evidence type="ECO:0000313" key="2">
    <source>
        <dbReference type="EMBL" id="KIC91325.1"/>
    </source>
</evidence>
<dbReference type="EMBL" id="JSVC01000039">
    <property type="protein sequence ID" value="KIC91325.1"/>
    <property type="molecule type" value="Genomic_DNA"/>
</dbReference>
<proteinExistence type="predicted"/>
<protein>
    <recommendedName>
        <fullName evidence="1">HTH-like domain-containing protein</fullName>
    </recommendedName>
</protein>
<sequence length="76" mass="8764">MTVKELGKALKDMYKNAPKKEQVTMIHLFGVKYHSEISQAGVREVIEESGIHSTYRTELNKAIKLAKYVRPIEFLK</sequence>
<reference evidence="2 3" key="1">
    <citation type="submission" date="2014-11" db="EMBL/GenBank/DDBJ databases">
        <title>Genome sequence of Flavihumibacter solisilvae 3-3.</title>
        <authorList>
            <person name="Zhou G."/>
            <person name="Li M."/>
            <person name="Wang G."/>
        </authorList>
    </citation>
    <scope>NUCLEOTIDE SEQUENCE [LARGE SCALE GENOMIC DNA]</scope>
    <source>
        <strain evidence="2 3">3-3</strain>
    </source>
</reference>
<dbReference type="RefSeq" id="WP_039144240.1">
    <property type="nucleotide sequence ID" value="NZ_JSVC01000039.1"/>
</dbReference>
<evidence type="ECO:0000259" key="1">
    <source>
        <dbReference type="Pfam" id="PF24718"/>
    </source>
</evidence>